<dbReference type="PROSITE" id="PS51257">
    <property type="entry name" value="PROKAR_LIPOPROTEIN"/>
    <property type="match status" value="1"/>
</dbReference>
<evidence type="ECO:0000256" key="1">
    <source>
        <dbReference type="SAM" id="SignalP"/>
    </source>
</evidence>
<accession>A0A1Y6D4F0</accession>
<reference evidence="2 3" key="1">
    <citation type="submission" date="2016-12" db="EMBL/GenBank/DDBJ databases">
        <authorList>
            <person name="Song W.-J."/>
            <person name="Kurnit D.M."/>
        </authorList>
    </citation>
    <scope>NUCLEOTIDE SEQUENCE [LARGE SCALE GENOMIC DNA]</scope>
    <source>
        <strain evidence="2 3">175</strain>
    </source>
</reference>
<name>A0A1Y6D4F0_9GAMM</name>
<evidence type="ECO:0008006" key="4">
    <source>
        <dbReference type="Google" id="ProtNLM"/>
    </source>
</evidence>
<dbReference type="RefSeq" id="WP_085213625.1">
    <property type="nucleotide sequence ID" value="NZ_FXAM01000001.1"/>
</dbReference>
<evidence type="ECO:0000313" key="3">
    <source>
        <dbReference type="Proteomes" id="UP000192923"/>
    </source>
</evidence>
<dbReference type="AlphaFoldDB" id="A0A1Y6D4F0"/>
<dbReference type="Proteomes" id="UP000192923">
    <property type="component" value="Unassembled WGS sequence"/>
</dbReference>
<protein>
    <recommendedName>
        <fullName evidence="4">DUF4398 domain-containing protein</fullName>
    </recommendedName>
</protein>
<proteinExistence type="predicted"/>
<keyword evidence="1" id="KW-0732">Signal</keyword>
<feature type="signal peptide" evidence="1">
    <location>
        <begin position="1"/>
        <end position="24"/>
    </location>
</feature>
<organism evidence="2 3">
    <name type="scientific">Methylomagnum ishizawai</name>
    <dbReference type="NCBI Taxonomy" id="1760988"/>
    <lineage>
        <taxon>Bacteria</taxon>
        <taxon>Pseudomonadati</taxon>
        <taxon>Pseudomonadota</taxon>
        <taxon>Gammaproteobacteria</taxon>
        <taxon>Methylococcales</taxon>
        <taxon>Methylococcaceae</taxon>
        <taxon>Methylomagnum</taxon>
    </lineage>
</organism>
<keyword evidence="3" id="KW-1185">Reference proteome</keyword>
<dbReference type="STRING" id="1760988.SAMN02949497_2775"/>
<evidence type="ECO:0000313" key="2">
    <source>
        <dbReference type="EMBL" id="SMF95412.1"/>
    </source>
</evidence>
<gene>
    <name evidence="2" type="ORF">SAMN02949497_2775</name>
</gene>
<feature type="chain" id="PRO_5011005316" description="DUF4398 domain-containing protein" evidence="1">
    <location>
        <begin position="25"/>
        <end position="124"/>
    </location>
</feature>
<dbReference type="EMBL" id="FXAM01000001">
    <property type="protein sequence ID" value="SMF95412.1"/>
    <property type="molecule type" value="Genomic_DNA"/>
</dbReference>
<sequence>MPKHIAPFLLVLLAACVPVPFALAEPPTGDAQISTLVKSAKTPADHLKIAALLDAEAETEAAKAKTLSDQAEAYREHLHSAYGKNIPDLVEHTDALAHSYGEAAQRHKALADLHRQMAAATQPQ</sequence>